<keyword evidence="2" id="KW-0378">Hydrolase</keyword>
<feature type="domain" description="DUF559" evidence="1">
    <location>
        <begin position="258"/>
        <end position="322"/>
    </location>
</feature>
<dbReference type="SUPFAM" id="SSF52980">
    <property type="entry name" value="Restriction endonuclease-like"/>
    <property type="match status" value="1"/>
</dbReference>
<keyword evidence="3" id="KW-1185">Reference proteome</keyword>
<comment type="caution">
    <text evidence="2">The sequence shown here is derived from an EMBL/GenBank/DDBJ whole genome shotgun (WGS) entry which is preliminary data.</text>
</comment>
<dbReference type="EMBL" id="JBHMCF010000009">
    <property type="protein sequence ID" value="MFB9469864.1"/>
    <property type="molecule type" value="Genomic_DNA"/>
</dbReference>
<dbReference type="Proteomes" id="UP001589568">
    <property type="component" value="Unassembled WGS sequence"/>
</dbReference>
<reference evidence="2 3" key="1">
    <citation type="submission" date="2024-09" db="EMBL/GenBank/DDBJ databases">
        <authorList>
            <person name="Sun Q."/>
            <person name="Mori K."/>
        </authorList>
    </citation>
    <scope>NUCLEOTIDE SEQUENCE [LARGE SCALE GENOMIC DNA]</scope>
    <source>
        <strain evidence="2 3">JCM 3324</strain>
    </source>
</reference>
<evidence type="ECO:0000259" key="1">
    <source>
        <dbReference type="Pfam" id="PF04480"/>
    </source>
</evidence>
<dbReference type="GO" id="GO:0004519">
    <property type="term" value="F:endonuclease activity"/>
    <property type="evidence" value="ECO:0007669"/>
    <property type="project" value="UniProtKB-KW"/>
</dbReference>
<dbReference type="RefSeq" id="WP_379483002.1">
    <property type="nucleotide sequence ID" value="NZ_JBHMCF010000009.1"/>
</dbReference>
<dbReference type="InterPro" id="IPR007569">
    <property type="entry name" value="DUF559"/>
</dbReference>
<dbReference type="Pfam" id="PF04480">
    <property type="entry name" value="DUF559"/>
    <property type="match status" value="1"/>
</dbReference>
<gene>
    <name evidence="2" type="ORF">ACFFR3_10140</name>
</gene>
<evidence type="ECO:0000313" key="2">
    <source>
        <dbReference type="EMBL" id="MFB9469864.1"/>
    </source>
</evidence>
<evidence type="ECO:0000313" key="3">
    <source>
        <dbReference type="Proteomes" id="UP001589568"/>
    </source>
</evidence>
<keyword evidence="2" id="KW-0255">Endonuclease</keyword>
<accession>A0ABV5NHV5</accession>
<name>A0ABV5NHV5_9ACTN</name>
<organism evidence="2 3">
    <name type="scientific">Nonomuraea salmonea</name>
    <dbReference type="NCBI Taxonomy" id="46181"/>
    <lineage>
        <taxon>Bacteria</taxon>
        <taxon>Bacillati</taxon>
        <taxon>Actinomycetota</taxon>
        <taxon>Actinomycetes</taxon>
        <taxon>Streptosporangiales</taxon>
        <taxon>Streptosporangiaceae</taxon>
        <taxon>Nonomuraea</taxon>
    </lineage>
</organism>
<keyword evidence="2" id="KW-0540">Nuclease</keyword>
<dbReference type="Gene3D" id="3.40.960.10">
    <property type="entry name" value="VSR Endonuclease"/>
    <property type="match status" value="1"/>
</dbReference>
<protein>
    <submittedName>
        <fullName evidence="2">Endonuclease domain-containing protein</fullName>
    </submittedName>
</protein>
<dbReference type="InterPro" id="IPR011335">
    <property type="entry name" value="Restrct_endonuc-II-like"/>
</dbReference>
<proteinExistence type="predicted"/>
<sequence>MRSWSELPVGRVVRLDADAEAIAVSIDPLPPDAPAVLTYRPGPVTSVSGLVAAVIDELDAAAVALFPAWLPGAEGIEGPGGAHLPAVRALALRRAAASEHYGPFLAELAERALAGGPSGLRPEVRAAGLARALADSFGRSRTALLVRVPDGLTAAGQEVLVAACEWLAHRGSLGVWLAGAPLDAVDRLETVKPRLPALTVPVVPEPPRVSYPAPVGRPHPGSPGEQALEAALSRQAWAYGRAWNQTYQPHPLAVPIRLDLVWERERCVVEIDGDDHRQAAKFAADRARDVRLQLDGYAVLRFLDVQVLTDTTTVINSIARFLRNRRGTEG</sequence>